<sequence length="439" mass="51150">MQTRKPRSHKEILKELTDWCEKVEEGEIMLSSSGYEAYGESWWDSDWVTEYEDPMEIGPQLKRYYKEAEQAVYDRDYESASQMYRKLGTLNITTYDEEGGDLTEMGIEDMVSEKLVSLNLKQIAALTLYSIYQAYELPERIRRLYSFFSRRMFKDTGMEALRRMNRNMEIRDKAARMTAAAATNMGESNIAAEALKEAFCSKPTAANYFRVLTCNGPECGRDDLKSLRELAERLQQEQDKRQKPADNGEGYTRYYWREPKETDPYRQTDQDRLGIYFLDGDCQMVWRECRKTKTALGWSGKFIEEGVPMLLALLCENSFESKAMRSVLSDIKQYIGYEEEYDEPEFIKRFLLWKKQVTIPGDEKKKLLSCLAKIIDERVTTIVGGSHRGSYYKAARLGAALGEVEESMGKDHGKAERMNKYLAEFPRHSACKREMREYM</sequence>
<organism evidence="1 2">
    <name type="scientific">Candidatus Mediterraneibacter faecavium</name>
    <dbReference type="NCBI Taxonomy" id="2838668"/>
    <lineage>
        <taxon>Bacteria</taxon>
        <taxon>Bacillati</taxon>
        <taxon>Bacillota</taxon>
        <taxon>Clostridia</taxon>
        <taxon>Lachnospirales</taxon>
        <taxon>Lachnospiraceae</taxon>
        <taxon>Mediterraneibacter</taxon>
    </lineage>
</organism>
<evidence type="ECO:0000313" key="1">
    <source>
        <dbReference type="EMBL" id="HJC74045.1"/>
    </source>
</evidence>
<gene>
    <name evidence="1" type="ORF">H9697_03725</name>
</gene>
<dbReference type="Proteomes" id="UP000823902">
    <property type="component" value="Unassembled WGS sequence"/>
</dbReference>
<name>A0A9D2Q9S8_9FIRM</name>
<comment type="caution">
    <text evidence="1">The sequence shown here is derived from an EMBL/GenBank/DDBJ whole genome shotgun (WGS) entry which is preliminary data.</text>
</comment>
<dbReference type="AlphaFoldDB" id="A0A9D2Q9S8"/>
<protein>
    <submittedName>
        <fullName evidence="1">Uncharacterized protein</fullName>
    </submittedName>
</protein>
<proteinExistence type="predicted"/>
<dbReference type="EMBL" id="DWVY01000015">
    <property type="protein sequence ID" value="HJC74045.1"/>
    <property type="molecule type" value="Genomic_DNA"/>
</dbReference>
<accession>A0A9D2Q9S8</accession>
<reference evidence="1" key="1">
    <citation type="journal article" date="2021" name="PeerJ">
        <title>Extensive microbial diversity within the chicken gut microbiome revealed by metagenomics and culture.</title>
        <authorList>
            <person name="Gilroy R."/>
            <person name="Ravi A."/>
            <person name="Getino M."/>
            <person name="Pursley I."/>
            <person name="Horton D.L."/>
            <person name="Alikhan N.F."/>
            <person name="Baker D."/>
            <person name="Gharbi K."/>
            <person name="Hall N."/>
            <person name="Watson M."/>
            <person name="Adriaenssens E.M."/>
            <person name="Foster-Nyarko E."/>
            <person name="Jarju S."/>
            <person name="Secka A."/>
            <person name="Antonio M."/>
            <person name="Oren A."/>
            <person name="Chaudhuri R.R."/>
            <person name="La Ragione R."/>
            <person name="Hildebrand F."/>
            <person name="Pallen M.J."/>
        </authorList>
    </citation>
    <scope>NUCLEOTIDE SEQUENCE</scope>
    <source>
        <strain evidence="1">CHK196-7946</strain>
    </source>
</reference>
<evidence type="ECO:0000313" key="2">
    <source>
        <dbReference type="Proteomes" id="UP000823902"/>
    </source>
</evidence>
<reference evidence="1" key="2">
    <citation type="submission" date="2021-04" db="EMBL/GenBank/DDBJ databases">
        <authorList>
            <person name="Gilroy R."/>
        </authorList>
    </citation>
    <scope>NUCLEOTIDE SEQUENCE</scope>
    <source>
        <strain evidence="1">CHK196-7946</strain>
    </source>
</reference>